<sequence length="198" mass="22096">LQSLSERARAGTQHIQQLRTISETVLKSAKRAEDDATVKFDCLMQTIEAKKSELISAIKEERDRKINALKEQIHQCTSKLTRSTGLIQFCIEMLKENDALSFLLVSQSLIHRALHTEQSFLHAIETPPAVIQYRPRVQASGTSSQSQPSTPAHWVKGRSSTFAHSSFVSLMQLDAIHNVISDLSLHEGLAGELKLIKL</sequence>
<evidence type="ECO:0000259" key="1">
    <source>
        <dbReference type="SMART" id="SM00502"/>
    </source>
</evidence>
<reference evidence="2" key="1">
    <citation type="submission" date="2017-02" db="UniProtKB">
        <authorList>
            <consortium name="WormBaseParasite"/>
        </authorList>
    </citation>
    <scope>IDENTIFICATION</scope>
</reference>
<feature type="domain" description="B-box C-terminal" evidence="1">
    <location>
        <begin position="1"/>
        <end position="119"/>
    </location>
</feature>
<dbReference type="GO" id="GO:0007411">
    <property type="term" value="P:axon guidance"/>
    <property type="evidence" value="ECO:0007669"/>
    <property type="project" value="TreeGrafter"/>
</dbReference>
<organism evidence="2">
    <name type="scientific">Rodentolepis nana</name>
    <name type="common">Dwarf tapeworm</name>
    <name type="synonym">Hymenolepis nana</name>
    <dbReference type="NCBI Taxonomy" id="102285"/>
    <lineage>
        <taxon>Eukaryota</taxon>
        <taxon>Metazoa</taxon>
        <taxon>Spiralia</taxon>
        <taxon>Lophotrochozoa</taxon>
        <taxon>Platyhelminthes</taxon>
        <taxon>Cestoda</taxon>
        <taxon>Eucestoda</taxon>
        <taxon>Cyclophyllidea</taxon>
        <taxon>Hymenolepididae</taxon>
        <taxon>Rodentolepis</taxon>
    </lineage>
</organism>
<protein>
    <submittedName>
        <fullName evidence="2">BBC domain-containing protein</fullName>
    </submittedName>
</protein>
<evidence type="ECO:0000313" key="2">
    <source>
        <dbReference type="WBParaSite" id="HNAJ_0000337501-mRNA-1"/>
    </source>
</evidence>
<dbReference type="AlphaFoldDB" id="A0A0R3T8I7"/>
<dbReference type="GO" id="GO:0043005">
    <property type="term" value="C:neuron projection"/>
    <property type="evidence" value="ECO:0007669"/>
    <property type="project" value="TreeGrafter"/>
</dbReference>
<dbReference type="Pfam" id="PF25600">
    <property type="entry name" value="TRIM_CC"/>
    <property type="match status" value="1"/>
</dbReference>
<dbReference type="Gene3D" id="1.20.5.170">
    <property type="match status" value="1"/>
</dbReference>
<accession>A0A0R3T8I7</accession>
<name>A0A0R3T8I7_RODNA</name>
<dbReference type="SMART" id="SM00502">
    <property type="entry name" value="BBC"/>
    <property type="match status" value="1"/>
</dbReference>
<dbReference type="PANTHER" id="PTHR24099:SF15">
    <property type="entry name" value="E3 UBIQUITIN-PROTEIN LIGASE TRIM9"/>
    <property type="match status" value="1"/>
</dbReference>
<dbReference type="STRING" id="102285.A0A0R3T8I7"/>
<dbReference type="PANTHER" id="PTHR24099">
    <property type="entry name" value="E3 UBIQUITIN-PROTEIN LIGASE TRIM36-RELATED"/>
    <property type="match status" value="1"/>
</dbReference>
<dbReference type="InterPro" id="IPR003649">
    <property type="entry name" value="Bbox_C"/>
</dbReference>
<dbReference type="WBParaSite" id="HNAJ_0000337501-mRNA-1">
    <property type="protein sequence ID" value="HNAJ_0000337501-mRNA-1"/>
    <property type="gene ID" value="HNAJ_0000337501"/>
</dbReference>
<proteinExistence type="predicted"/>
<dbReference type="InterPro" id="IPR058030">
    <property type="entry name" value="TRIM8/14/16/25/29/45/65_CC"/>
</dbReference>
<dbReference type="InterPro" id="IPR050617">
    <property type="entry name" value="E3_ligase_FN3/SPRY"/>
</dbReference>